<protein>
    <submittedName>
        <fullName evidence="2">Uncharacterized protein</fullName>
    </submittedName>
</protein>
<keyword evidence="1" id="KW-0812">Transmembrane</keyword>
<keyword evidence="1" id="KW-0472">Membrane</keyword>
<accession>A0AAV9X5Q5</accession>
<organism evidence="2 3">
    <name type="scientific">Orbilia ellipsospora</name>
    <dbReference type="NCBI Taxonomy" id="2528407"/>
    <lineage>
        <taxon>Eukaryota</taxon>
        <taxon>Fungi</taxon>
        <taxon>Dikarya</taxon>
        <taxon>Ascomycota</taxon>
        <taxon>Pezizomycotina</taxon>
        <taxon>Orbiliomycetes</taxon>
        <taxon>Orbiliales</taxon>
        <taxon>Orbiliaceae</taxon>
        <taxon>Orbilia</taxon>
    </lineage>
</organism>
<keyword evidence="3" id="KW-1185">Reference proteome</keyword>
<evidence type="ECO:0000256" key="1">
    <source>
        <dbReference type="SAM" id="Phobius"/>
    </source>
</evidence>
<dbReference type="Proteomes" id="UP001365542">
    <property type="component" value="Unassembled WGS sequence"/>
</dbReference>
<keyword evidence="1" id="KW-1133">Transmembrane helix</keyword>
<gene>
    <name evidence="2" type="ORF">TWF694_011600</name>
</gene>
<reference evidence="2 3" key="1">
    <citation type="submission" date="2019-10" db="EMBL/GenBank/DDBJ databases">
        <authorList>
            <person name="Palmer J.M."/>
        </authorList>
    </citation>
    <scope>NUCLEOTIDE SEQUENCE [LARGE SCALE GENOMIC DNA]</scope>
    <source>
        <strain evidence="2 3">TWF694</strain>
    </source>
</reference>
<comment type="caution">
    <text evidence="2">The sequence shown here is derived from an EMBL/GenBank/DDBJ whole genome shotgun (WGS) entry which is preliminary data.</text>
</comment>
<evidence type="ECO:0000313" key="2">
    <source>
        <dbReference type="EMBL" id="KAK6537413.1"/>
    </source>
</evidence>
<evidence type="ECO:0000313" key="3">
    <source>
        <dbReference type="Proteomes" id="UP001365542"/>
    </source>
</evidence>
<dbReference type="AlphaFoldDB" id="A0AAV9X5Q5"/>
<name>A0AAV9X5Q5_9PEZI</name>
<feature type="transmembrane region" description="Helical" evidence="1">
    <location>
        <begin position="193"/>
        <end position="216"/>
    </location>
</feature>
<dbReference type="EMBL" id="JAVHJO010000009">
    <property type="protein sequence ID" value="KAK6537413.1"/>
    <property type="molecule type" value="Genomic_DNA"/>
</dbReference>
<proteinExistence type="predicted"/>
<sequence>MTTVTLEPDLETAWGSGLRFAVPLTTIWTPPAGCDRIVTFQDNGATDGCAPPAYEMVWYNKGYYSPGICPSGYTVGCTAQGQTMNYEPIKAGETAALCVPSSYFCLPLNAERTDYAGTILPLTSGDGLIAETTSVPAFQIRWKSSDLTLFETPPMTGSGATTVTATASASVSTVIASPTESASTAKTSLSTGAIVGIAVGVGAVAILGSIAVTFFLTRKRGRRNMRIAPRSEGPQDFPADYVGSSKETDYGHAVVSQSMPPAWPRPELHGTPMSSPVWHELGAQQSAVCPANELPGHAPTRL</sequence>